<dbReference type="CDD" id="cd19925">
    <property type="entry name" value="REC_citrate_TCS"/>
    <property type="match status" value="1"/>
</dbReference>
<dbReference type="AlphaFoldDB" id="A0A4Y9AGV0"/>
<feature type="domain" description="Response regulatory" evidence="10">
    <location>
        <begin position="8"/>
        <end position="124"/>
    </location>
</feature>
<dbReference type="OrthoDB" id="9759232at2"/>
<organism evidence="11 12">
    <name type="scientific">Lentibacillus salicampi</name>
    <dbReference type="NCBI Taxonomy" id="175306"/>
    <lineage>
        <taxon>Bacteria</taxon>
        <taxon>Bacillati</taxon>
        <taxon>Bacillota</taxon>
        <taxon>Bacilli</taxon>
        <taxon>Bacillales</taxon>
        <taxon>Bacillaceae</taxon>
        <taxon>Lentibacillus</taxon>
    </lineage>
</organism>
<dbReference type="PIRSF" id="PIRSF006171">
    <property type="entry name" value="RR_citrat_malat"/>
    <property type="match status" value="1"/>
</dbReference>
<keyword evidence="6" id="KW-0238">DNA-binding</keyword>
<comment type="subcellular location">
    <subcellularLocation>
        <location evidence="1">Cytoplasm</location>
    </subcellularLocation>
</comment>
<keyword evidence="5" id="KW-0805">Transcription regulation</keyword>
<evidence type="ECO:0000256" key="1">
    <source>
        <dbReference type="ARBA" id="ARBA00004496"/>
    </source>
</evidence>
<dbReference type="InterPro" id="IPR001789">
    <property type="entry name" value="Sig_transdc_resp-reg_receiver"/>
</dbReference>
<dbReference type="InterPro" id="IPR011006">
    <property type="entry name" value="CheY-like_superfamily"/>
</dbReference>
<name>A0A4Y9AGV0_9BACI</name>
<evidence type="ECO:0000256" key="5">
    <source>
        <dbReference type="ARBA" id="ARBA00023015"/>
    </source>
</evidence>
<evidence type="ECO:0000256" key="9">
    <source>
        <dbReference type="PROSITE-ProRule" id="PRU00169"/>
    </source>
</evidence>
<keyword evidence="3 9" id="KW-0597">Phosphoprotein</keyword>
<dbReference type="InterPro" id="IPR051271">
    <property type="entry name" value="2C-system_Tx_regulators"/>
</dbReference>
<reference evidence="11 12" key="1">
    <citation type="submission" date="2019-03" db="EMBL/GenBank/DDBJ databases">
        <title>Genome sequence of Lentibacillus salicampi ATCC BAA-719.</title>
        <authorList>
            <person name="Maclea K.S."/>
            <person name="Simoes Junior M."/>
        </authorList>
    </citation>
    <scope>NUCLEOTIDE SEQUENCE [LARGE SCALE GENOMIC DNA]</scope>
    <source>
        <strain evidence="11 12">ATCC BAA-719</strain>
    </source>
</reference>
<feature type="modified residue" description="4-aspartylphosphate" evidence="9">
    <location>
        <position position="59"/>
    </location>
</feature>
<evidence type="ECO:0000256" key="6">
    <source>
        <dbReference type="ARBA" id="ARBA00023125"/>
    </source>
</evidence>
<dbReference type="Gene3D" id="3.40.50.2300">
    <property type="match status" value="1"/>
</dbReference>
<keyword evidence="12" id="KW-1185">Reference proteome</keyword>
<dbReference type="SMART" id="SM00448">
    <property type="entry name" value="REC"/>
    <property type="match status" value="1"/>
</dbReference>
<keyword evidence="2" id="KW-0963">Cytoplasm</keyword>
<keyword evidence="4" id="KW-0902">Two-component regulatory system</keyword>
<protein>
    <submittedName>
        <fullName evidence="11">Response regulator</fullName>
    </submittedName>
</protein>
<evidence type="ECO:0000259" key="10">
    <source>
        <dbReference type="PROSITE" id="PS50110"/>
    </source>
</evidence>
<dbReference type="PROSITE" id="PS50110">
    <property type="entry name" value="RESPONSE_REGULATORY"/>
    <property type="match status" value="1"/>
</dbReference>
<dbReference type="GO" id="GO:0000156">
    <property type="term" value="F:phosphorelay response regulator activity"/>
    <property type="evidence" value="ECO:0007669"/>
    <property type="project" value="TreeGrafter"/>
</dbReference>
<sequence>MTRSDNITVLLIEDDPMVQEVNRQMIEKVGGFQVIAAAGDGKKGMEVALEQKPNLVVLDIFMPELDGIRTLHKLRSEELDIDVLVVSAADDTETIRKALQYGAIDYIIKPFSFDRLVQALNKYRIFLRQFSGTTKTEQQKIDAWISRNTEKQQDTVLPKGLNQQTLTQVRNYLTNRTSPVSADETASYIGIARVTARRYLDYMVKAAQAEIHLRYGEVGRPINRYKLK</sequence>
<dbReference type="InterPro" id="IPR024187">
    <property type="entry name" value="Sig_transdc_resp-reg_cit/mal"/>
</dbReference>
<evidence type="ECO:0000313" key="11">
    <source>
        <dbReference type="EMBL" id="TFJ94190.1"/>
    </source>
</evidence>
<dbReference type="PANTHER" id="PTHR45526">
    <property type="entry name" value="TRANSCRIPTIONAL REGULATORY PROTEIN DPIA"/>
    <property type="match status" value="1"/>
</dbReference>
<evidence type="ECO:0000256" key="3">
    <source>
        <dbReference type="ARBA" id="ARBA00022553"/>
    </source>
</evidence>
<dbReference type="PANTHER" id="PTHR45526:SF1">
    <property type="entry name" value="TRANSCRIPTIONAL REGULATORY PROTEIN DCUR-RELATED"/>
    <property type="match status" value="1"/>
</dbReference>
<keyword evidence="7" id="KW-0010">Activator</keyword>
<dbReference type="EMBL" id="SRHY01000002">
    <property type="protein sequence ID" value="TFJ94190.1"/>
    <property type="molecule type" value="Genomic_DNA"/>
</dbReference>
<dbReference type="Proteomes" id="UP000298484">
    <property type="component" value="Unassembled WGS sequence"/>
</dbReference>
<comment type="caution">
    <text evidence="11">The sequence shown here is derived from an EMBL/GenBank/DDBJ whole genome shotgun (WGS) entry which is preliminary data.</text>
</comment>
<dbReference type="Pfam" id="PF00072">
    <property type="entry name" value="Response_reg"/>
    <property type="match status" value="1"/>
</dbReference>
<evidence type="ECO:0000256" key="4">
    <source>
        <dbReference type="ARBA" id="ARBA00023012"/>
    </source>
</evidence>
<dbReference type="SUPFAM" id="SSF52172">
    <property type="entry name" value="CheY-like"/>
    <property type="match status" value="1"/>
</dbReference>
<evidence type="ECO:0000313" key="12">
    <source>
        <dbReference type="Proteomes" id="UP000298484"/>
    </source>
</evidence>
<dbReference type="RefSeq" id="WP_135108505.1">
    <property type="nucleotide sequence ID" value="NZ_SRHY01000002.1"/>
</dbReference>
<dbReference type="GO" id="GO:0003700">
    <property type="term" value="F:DNA-binding transcription factor activity"/>
    <property type="evidence" value="ECO:0007669"/>
    <property type="project" value="InterPro"/>
</dbReference>
<evidence type="ECO:0000256" key="8">
    <source>
        <dbReference type="ARBA" id="ARBA00023163"/>
    </source>
</evidence>
<proteinExistence type="predicted"/>
<gene>
    <name evidence="11" type="ORF">E4U82_02740</name>
</gene>
<evidence type="ECO:0000256" key="2">
    <source>
        <dbReference type="ARBA" id="ARBA00022490"/>
    </source>
</evidence>
<evidence type="ECO:0000256" key="7">
    <source>
        <dbReference type="ARBA" id="ARBA00023159"/>
    </source>
</evidence>
<accession>A0A4Y9AGV0</accession>
<keyword evidence="8" id="KW-0804">Transcription</keyword>
<dbReference type="GO" id="GO:0003677">
    <property type="term" value="F:DNA binding"/>
    <property type="evidence" value="ECO:0007669"/>
    <property type="project" value="UniProtKB-KW"/>
</dbReference>
<dbReference type="GO" id="GO:0005737">
    <property type="term" value="C:cytoplasm"/>
    <property type="evidence" value="ECO:0007669"/>
    <property type="project" value="UniProtKB-SubCell"/>
</dbReference>